<accession>A0A4C1ZDS0</accession>
<name>A0A4C1ZDS0_EUMVA</name>
<gene>
    <name evidence="1" type="ORF">EVAR_51218_1</name>
</gene>
<organism evidence="1 2">
    <name type="scientific">Eumeta variegata</name>
    <name type="common">Bagworm moth</name>
    <name type="synonym">Eumeta japonica</name>
    <dbReference type="NCBI Taxonomy" id="151549"/>
    <lineage>
        <taxon>Eukaryota</taxon>
        <taxon>Metazoa</taxon>
        <taxon>Ecdysozoa</taxon>
        <taxon>Arthropoda</taxon>
        <taxon>Hexapoda</taxon>
        <taxon>Insecta</taxon>
        <taxon>Pterygota</taxon>
        <taxon>Neoptera</taxon>
        <taxon>Endopterygota</taxon>
        <taxon>Lepidoptera</taxon>
        <taxon>Glossata</taxon>
        <taxon>Ditrysia</taxon>
        <taxon>Tineoidea</taxon>
        <taxon>Psychidae</taxon>
        <taxon>Oiketicinae</taxon>
        <taxon>Eumeta</taxon>
    </lineage>
</organism>
<dbReference type="Proteomes" id="UP000299102">
    <property type="component" value="Unassembled WGS sequence"/>
</dbReference>
<sequence>MLHMERLARSAVSVTNGKKQLGQKWRIASHRRPGLLKPHLNGRGWKTLTTYSCGLFSPNCSEEYSLHLSCSLRLRGAKSR</sequence>
<evidence type="ECO:0000313" key="1">
    <source>
        <dbReference type="EMBL" id="GBP85099.1"/>
    </source>
</evidence>
<dbReference type="AlphaFoldDB" id="A0A4C1ZDS0"/>
<evidence type="ECO:0000313" key="2">
    <source>
        <dbReference type="Proteomes" id="UP000299102"/>
    </source>
</evidence>
<dbReference type="EMBL" id="BGZK01001716">
    <property type="protein sequence ID" value="GBP85099.1"/>
    <property type="molecule type" value="Genomic_DNA"/>
</dbReference>
<keyword evidence="2" id="KW-1185">Reference proteome</keyword>
<protein>
    <submittedName>
        <fullName evidence="1">Uncharacterized protein</fullName>
    </submittedName>
</protein>
<proteinExistence type="predicted"/>
<reference evidence="1 2" key="1">
    <citation type="journal article" date="2019" name="Commun. Biol.">
        <title>The bagworm genome reveals a unique fibroin gene that provides high tensile strength.</title>
        <authorList>
            <person name="Kono N."/>
            <person name="Nakamura H."/>
            <person name="Ohtoshi R."/>
            <person name="Tomita M."/>
            <person name="Numata K."/>
            <person name="Arakawa K."/>
        </authorList>
    </citation>
    <scope>NUCLEOTIDE SEQUENCE [LARGE SCALE GENOMIC DNA]</scope>
</reference>
<comment type="caution">
    <text evidence="1">The sequence shown here is derived from an EMBL/GenBank/DDBJ whole genome shotgun (WGS) entry which is preliminary data.</text>
</comment>